<organism evidence="1 2">
    <name type="scientific">Cervus elaphus hippelaphus</name>
    <name type="common">European red deer</name>
    <dbReference type="NCBI Taxonomy" id="46360"/>
    <lineage>
        <taxon>Eukaryota</taxon>
        <taxon>Metazoa</taxon>
        <taxon>Chordata</taxon>
        <taxon>Craniata</taxon>
        <taxon>Vertebrata</taxon>
        <taxon>Euteleostomi</taxon>
        <taxon>Mammalia</taxon>
        <taxon>Eutheria</taxon>
        <taxon>Laurasiatheria</taxon>
        <taxon>Artiodactyla</taxon>
        <taxon>Ruminantia</taxon>
        <taxon>Pecora</taxon>
        <taxon>Cervidae</taxon>
        <taxon>Cervinae</taxon>
        <taxon>Cervus</taxon>
    </lineage>
</organism>
<accession>A0A212BZS1</accession>
<evidence type="ECO:0000313" key="1">
    <source>
        <dbReference type="EMBL" id="OWJ99235.1"/>
    </source>
</evidence>
<gene>
    <name evidence="1" type="ORF">Celaphus_00009684</name>
</gene>
<reference evidence="1 2" key="1">
    <citation type="journal article" date="2018" name="Mol. Genet. Genomics">
        <title>The red deer Cervus elaphus genome CerEla1.0: sequencing, annotating, genes, and chromosomes.</title>
        <authorList>
            <person name="Bana N.A."/>
            <person name="Nyiri A."/>
            <person name="Nagy J."/>
            <person name="Frank K."/>
            <person name="Nagy T."/>
            <person name="Steger V."/>
            <person name="Schiller M."/>
            <person name="Lakatos P."/>
            <person name="Sugar L."/>
            <person name="Horn P."/>
            <person name="Barta E."/>
            <person name="Orosz L."/>
        </authorList>
    </citation>
    <scope>NUCLEOTIDE SEQUENCE [LARGE SCALE GENOMIC DNA]</scope>
    <source>
        <strain evidence="1">Hungarian</strain>
    </source>
</reference>
<sequence>MDGRSQPSVNLPSVSAGLEDARTCGAEVRSRAPHEALGDEVRLSDLPTALRRFHLKQCQDPVEAVVTCAMQTWHCTLAVHIGHQTGKMQPSGSCWSRGWG</sequence>
<comment type="caution">
    <text evidence="1">The sequence shown here is derived from an EMBL/GenBank/DDBJ whole genome shotgun (WGS) entry which is preliminary data.</text>
</comment>
<proteinExistence type="predicted"/>
<protein>
    <submittedName>
        <fullName evidence="1">Uncharacterized protein</fullName>
    </submittedName>
</protein>
<dbReference type="AlphaFoldDB" id="A0A212BZS1"/>
<name>A0A212BZS1_CEREH</name>
<dbReference type="EMBL" id="MKHE01000034">
    <property type="protein sequence ID" value="OWJ99235.1"/>
    <property type="molecule type" value="Genomic_DNA"/>
</dbReference>
<evidence type="ECO:0000313" key="2">
    <source>
        <dbReference type="Proteomes" id="UP000242450"/>
    </source>
</evidence>
<keyword evidence="2" id="KW-1185">Reference proteome</keyword>
<dbReference type="Proteomes" id="UP000242450">
    <property type="component" value="Chromosome X"/>
</dbReference>